<evidence type="ECO:0000259" key="2">
    <source>
        <dbReference type="PROSITE" id="PS50983"/>
    </source>
</evidence>
<dbReference type="InterPro" id="IPR002491">
    <property type="entry name" value="ABC_transptr_periplasmic_BD"/>
</dbReference>
<feature type="domain" description="Fe/B12 periplasmic-binding" evidence="2">
    <location>
        <begin position="38"/>
        <end position="288"/>
    </location>
</feature>
<accession>A0ABT7DS75</accession>
<dbReference type="RefSeq" id="WP_284098902.1">
    <property type="nucleotide sequence ID" value="NZ_JARRAF010000001.1"/>
</dbReference>
<dbReference type="PROSITE" id="PS50983">
    <property type="entry name" value="FE_B12_PBP"/>
    <property type="match status" value="1"/>
</dbReference>
<dbReference type="NCBIfam" id="NF038402">
    <property type="entry name" value="TroA_like"/>
    <property type="match status" value="1"/>
</dbReference>
<keyword evidence="3" id="KW-0675">Receptor</keyword>
<keyword evidence="4" id="KW-1185">Reference proteome</keyword>
<comment type="caution">
    <text evidence="3">The sequence shown here is derived from an EMBL/GenBank/DDBJ whole genome shotgun (WGS) entry which is preliminary data.</text>
</comment>
<evidence type="ECO:0000313" key="4">
    <source>
        <dbReference type="Proteomes" id="UP001172778"/>
    </source>
</evidence>
<dbReference type="PANTHER" id="PTHR30535:SF34">
    <property type="entry name" value="MOLYBDATE-BINDING PROTEIN MOLA"/>
    <property type="match status" value="1"/>
</dbReference>
<gene>
    <name evidence="3" type="ORF">PZA18_00990</name>
</gene>
<proteinExistence type="predicted"/>
<sequence>MMRRLLPTGFLWLGCTWAGVTGIDDRGQILTLPQAAARVVSLSPHATELLAEVGAVSKLIAVDSASDYPVAVAKLPKVGSYGAINVEAIVALKPDLVVAWEGPGSSAGLKRLRDLGVPVFASTPGKIEQIPAAAKELGRLVGADAQAERFAGKFIQDWQALKLRYQTLPSHQTLLLVGGSPAISINDEQFLAQAVTPCGVRNLYGASKPAVPIVSDEAVLAAKPELIIAVANPAESRRWFAHWQGYSALPAVSRQRLVQADPIRLGRPGPRLVAAVDQLCRRIMALPR</sequence>
<dbReference type="PROSITE" id="PS51257">
    <property type="entry name" value="PROKAR_LIPOPROTEIN"/>
    <property type="match status" value="1"/>
</dbReference>
<dbReference type="SUPFAM" id="SSF53807">
    <property type="entry name" value="Helical backbone' metal receptor"/>
    <property type="match status" value="1"/>
</dbReference>
<organism evidence="3 4">
    <name type="scientific">Parachitinimonas caeni</name>
    <dbReference type="NCBI Taxonomy" id="3031301"/>
    <lineage>
        <taxon>Bacteria</taxon>
        <taxon>Pseudomonadati</taxon>
        <taxon>Pseudomonadota</taxon>
        <taxon>Betaproteobacteria</taxon>
        <taxon>Neisseriales</taxon>
        <taxon>Chitinibacteraceae</taxon>
        <taxon>Parachitinimonas</taxon>
    </lineage>
</organism>
<reference evidence="3" key="1">
    <citation type="submission" date="2023-03" db="EMBL/GenBank/DDBJ databases">
        <title>Chitinimonas shenzhenensis gen. nov., sp. nov., a novel member of family Burkholderiaceae isolated from activated sludge collected in Shen Zhen, China.</title>
        <authorList>
            <person name="Wang X."/>
        </authorList>
    </citation>
    <scope>NUCLEOTIDE SEQUENCE</scope>
    <source>
        <strain evidence="3">DQS-5</strain>
    </source>
</reference>
<evidence type="ECO:0000313" key="3">
    <source>
        <dbReference type="EMBL" id="MDK2122619.1"/>
    </source>
</evidence>
<dbReference type="EMBL" id="JARRAF010000001">
    <property type="protein sequence ID" value="MDK2122619.1"/>
    <property type="molecule type" value="Genomic_DNA"/>
</dbReference>
<name>A0ABT7DS75_9NEIS</name>
<keyword evidence="1" id="KW-0732">Signal</keyword>
<dbReference type="Gene3D" id="3.40.50.1980">
    <property type="entry name" value="Nitrogenase molybdenum iron protein domain"/>
    <property type="match status" value="2"/>
</dbReference>
<protein>
    <submittedName>
        <fullName evidence="3">Helical backbone metal receptor</fullName>
    </submittedName>
</protein>
<dbReference type="PANTHER" id="PTHR30535">
    <property type="entry name" value="VITAMIN B12-BINDING PROTEIN"/>
    <property type="match status" value="1"/>
</dbReference>
<evidence type="ECO:0000256" key="1">
    <source>
        <dbReference type="ARBA" id="ARBA00022729"/>
    </source>
</evidence>
<dbReference type="InterPro" id="IPR050902">
    <property type="entry name" value="ABC_Transporter_SBP"/>
</dbReference>
<dbReference type="Pfam" id="PF01497">
    <property type="entry name" value="Peripla_BP_2"/>
    <property type="match status" value="1"/>
</dbReference>
<dbReference type="Proteomes" id="UP001172778">
    <property type="component" value="Unassembled WGS sequence"/>
</dbReference>
<dbReference type="InterPro" id="IPR054828">
    <property type="entry name" value="Vit_B12_bind_prot"/>
</dbReference>